<proteinExistence type="predicted"/>
<sequence length="75" mass="8610">MAKTSGFARFQCDRCKKEAFLLESDFATSQWKSISRVSADGVQQSYLLCPDCAAKYRELARKRDEEFAQFMVKEG</sequence>
<accession>A0A8S5P212</accession>
<organism evidence="1">
    <name type="scientific">Siphoviridae sp. ctKUC4</name>
    <dbReference type="NCBI Taxonomy" id="2825442"/>
    <lineage>
        <taxon>Viruses</taxon>
        <taxon>Duplodnaviria</taxon>
        <taxon>Heunggongvirae</taxon>
        <taxon>Uroviricota</taxon>
        <taxon>Caudoviricetes</taxon>
    </lineage>
</organism>
<protein>
    <submittedName>
        <fullName evidence="1">Uncharacterized protein</fullName>
    </submittedName>
</protein>
<dbReference type="EMBL" id="BK015302">
    <property type="protein sequence ID" value="DAE00465.1"/>
    <property type="molecule type" value="Genomic_DNA"/>
</dbReference>
<reference evidence="1" key="1">
    <citation type="journal article" date="2021" name="Proc. Natl. Acad. Sci. U.S.A.">
        <title>A Catalog of Tens of Thousands of Viruses from Human Metagenomes Reveals Hidden Associations with Chronic Diseases.</title>
        <authorList>
            <person name="Tisza M.J."/>
            <person name="Buck C.B."/>
        </authorList>
    </citation>
    <scope>NUCLEOTIDE SEQUENCE</scope>
    <source>
        <strain evidence="1">CtKUC4</strain>
    </source>
</reference>
<evidence type="ECO:0000313" key="1">
    <source>
        <dbReference type="EMBL" id="DAE00465.1"/>
    </source>
</evidence>
<name>A0A8S5P212_9CAUD</name>